<keyword evidence="9" id="KW-0234">DNA repair</keyword>
<dbReference type="GO" id="GO:0006260">
    <property type="term" value="P:DNA replication"/>
    <property type="evidence" value="ECO:0007669"/>
    <property type="project" value="UniProtKB-KW"/>
</dbReference>
<dbReference type="Gene3D" id="1.10.150.20">
    <property type="entry name" value="5' to 3' exonuclease, C-terminal subdomain"/>
    <property type="match status" value="1"/>
</dbReference>
<dbReference type="GO" id="GO:0006281">
    <property type="term" value="P:DNA repair"/>
    <property type="evidence" value="ECO:0007669"/>
    <property type="project" value="UniProtKB-KW"/>
</dbReference>
<keyword evidence="8" id="KW-0239">DNA-directed DNA polymerase</keyword>
<proteinExistence type="predicted"/>
<evidence type="ECO:0000256" key="5">
    <source>
        <dbReference type="ARBA" id="ARBA00022723"/>
    </source>
</evidence>
<dbReference type="PANTHER" id="PTHR11076:SF33">
    <property type="entry name" value="DNA POLYMERASE KAPPA"/>
    <property type="match status" value="1"/>
</dbReference>
<protein>
    <recommendedName>
        <fullName evidence="1">DNA-directed DNA polymerase</fullName>
        <ecNumber evidence="1">2.7.7.7</ecNumber>
    </recommendedName>
</protein>
<keyword evidence="7" id="KW-0460">Magnesium</keyword>
<dbReference type="PANTHER" id="PTHR11076">
    <property type="entry name" value="DNA REPAIR POLYMERASE UMUC / TRANSFERASE FAMILY MEMBER"/>
    <property type="match status" value="1"/>
</dbReference>
<accession>A0A383EGA8</accession>
<dbReference type="GO" id="GO:0009432">
    <property type="term" value="P:SOS response"/>
    <property type="evidence" value="ECO:0007669"/>
    <property type="project" value="TreeGrafter"/>
</dbReference>
<dbReference type="Pfam" id="PF11799">
    <property type="entry name" value="IMS_C"/>
    <property type="match status" value="1"/>
</dbReference>
<evidence type="ECO:0000256" key="6">
    <source>
        <dbReference type="ARBA" id="ARBA00022763"/>
    </source>
</evidence>
<dbReference type="GO" id="GO:0003684">
    <property type="term" value="F:damaged DNA binding"/>
    <property type="evidence" value="ECO:0007669"/>
    <property type="project" value="InterPro"/>
</dbReference>
<dbReference type="SUPFAM" id="SSF56672">
    <property type="entry name" value="DNA/RNA polymerases"/>
    <property type="match status" value="1"/>
</dbReference>
<dbReference type="EC" id="2.7.7.7" evidence="1"/>
<keyword evidence="3" id="KW-0548">Nucleotidyltransferase</keyword>
<evidence type="ECO:0000313" key="12">
    <source>
        <dbReference type="EMBL" id="SVE55370.1"/>
    </source>
</evidence>
<evidence type="ECO:0000256" key="1">
    <source>
        <dbReference type="ARBA" id="ARBA00012417"/>
    </source>
</evidence>
<dbReference type="GO" id="GO:0005829">
    <property type="term" value="C:cytosol"/>
    <property type="evidence" value="ECO:0007669"/>
    <property type="project" value="TreeGrafter"/>
</dbReference>
<dbReference type="InterPro" id="IPR043128">
    <property type="entry name" value="Rev_trsase/Diguanyl_cyclase"/>
</dbReference>
<evidence type="ECO:0000256" key="9">
    <source>
        <dbReference type="ARBA" id="ARBA00023204"/>
    </source>
</evidence>
<evidence type="ECO:0000256" key="7">
    <source>
        <dbReference type="ARBA" id="ARBA00022842"/>
    </source>
</evidence>
<dbReference type="CDD" id="cd03586">
    <property type="entry name" value="PolY_Pol_IV_kappa"/>
    <property type="match status" value="1"/>
</dbReference>
<evidence type="ECO:0000256" key="4">
    <source>
        <dbReference type="ARBA" id="ARBA00022705"/>
    </source>
</evidence>
<keyword evidence="5" id="KW-0479">Metal-binding</keyword>
<dbReference type="Gene3D" id="3.30.1490.100">
    <property type="entry name" value="DNA polymerase, Y-family, little finger domain"/>
    <property type="match status" value="1"/>
</dbReference>
<feature type="domain" description="UmuC" evidence="11">
    <location>
        <begin position="1"/>
        <end position="53"/>
    </location>
</feature>
<dbReference type="FunFam" id="3.30.1490.100:FF:000004">
    <property type="entry name" value="DNA polymerase IV"/>
    <property type="match status" value="1"/>
</dbReference>
<keyword evidence="2" id="KW-0808">Transferase</keyword>
<comment type="catalytic activity">
    <reaction evidence="10">
        <text>DNA(n) + a 2'-deoxyribonucleoside 5'-triphosphate = DNA(n+1) + diphosphate</text>
        <dbReference type="Rhea" id="RHEA:22508"/>
        <dbReference type="Rhea" id="RHEA-COMP:17339"/>
        <dbReference type="Rhea" id="RHEA-COMP:17340"/>
        <dbReference type="ChEBI" id="CHEBI:33019"/>
        <dbReference type="ChEBI" id="CHEBI:61560"/>
        <dbReference type="ChEBI" id="CHEBI:173112"/>
        <dbReference type="EC" id="2.7.7.7"/>
    </reaction>
</comment>
<evidence type="ECO:0000256" key="8">
    <source>
        <dbReference type="ARBA" id="ARBA00022932"/>
    </source>
</evidence>
<feature type="non-terminal residue" evidence="12">
    <location>
        <position position="1"/>
    </location>
</feature>
<evidence type="ECO:0000259" key="11">
    <source>
        <dbReference type="PROSITE" id="PS50173"/>
    </source>
</evidence>
<organism evidence="12">
    <name type="scientific">marine metagenome</name>
    <dbReference type="NCBI Taxonomy" id="408172"/>
    <lineage>
        <taxon>unclassified sequences</taxon>
        <taxon>metagenomes</taxon>
        <taxon>ecological metagenomes</taxon>
    </lineage>
</organism>
<dbReference type="GO" id="GO:0046872">
    <property type="term" value="F:metal ion binding"/>
    <property type="evidence" value="ECO:0007669"/>
    <property type="project" value="UniProtKB-KW"/>
</dbReference>
<dbReference type="PROSITE" id="PS50173">
    <property type="entry name" value="UMUC"/>
    <property type="match status" value="1"/>
</dbReference>
<keyword evidence="6" id="KW-0227">DNA damage</keyword>
<gene>
    <name evidence="12" type="ORF">METZ01_LOCUS508224</name>
</gene>
<dbReference type="AlphaFoldDB" id="A0A383EGA8"/>
<evidence type="ECO:0000256" key="10">
    <source>
        <dbReference type="ARBA" id="ARBA00049244"/>
    </source>
</evidence>
<evidence type="ECO:0000256" key="2">
    <source>
        <dbReference type="ARBA" id="ARBA00022679"/>
    </source>
</evidence>
<dbReference type="GO" id="GO:0003887">
    <property type="term" value="F:DNA-directed DNA polymerase activity"/>
    <property type="evidence" value="ECO:0007669"/>
    <property type="project" value="UniProtKB-KW"/>
</dbReference>
<dbReference type="SUPFAM" id="SSF100879">
    <property type="entry name" value="Lesion bypass DNA polymerase (Y-family), little finger domain"/>
    <property type="match status" value="1"/>
</dbReference>
<dbReference type="InterPro" id="IPR036775">
    <property type="entry name" value="DNA_pol_Y-fam_lit_finger_sf"/>
</dbReference>
<dbReference type="Gene3D" id="3.30.70.270">
    <property type="match status" value="1"/>
</dbReference>
<dbReference type="InterPro" id="IPR050116">
    <property type="entry name" value="DNA_polymerase-Y"/>
</dbReference>
<dbReference type="InterPro" id="IPR043502">
    <property type="entry name" value="DNA/RNA_pol_sf"/>
</dbReference>
<dbReference type="InterPro" id="IPR001126">
    <property type="entry name" value="UmuC"/>
</dbReference>
<dbReference type="GO" id="GO:0042276">
    <property type="term" value="P:error-prone translesion synthesis"/>
    <property type="evidence" value="ECO:0007669"/>
    <property type="project" value="TreeGrafter"/>
</dbReference>
<dbReference type="InterPro" id="IPR022880">
    <property type="entry name" value="DNApol_IV"/>
</dbReference>
<evidence type="ECO:0000256" key="3">
    <source>
        <dbReference type="ARBA" id="ARBA00022695"/>
    </source>
</evidence>
<dbReference type="InterPro" id="IPR017961">
    <property type="entry name" value="DNA_pol_Y-fam_little_finger"/>
</dbReference>
<keyword evidence="4" id="KW-0235">DNA replication</keyword>
<name>A0A383EGA8_9ZZZZ</name>
<sequence length="227" mass="25083">DIGLTISVGVATCKSVAKVASDFDKPDGLTVVHPGTEAAFFAPMLVGKLWGIGPKTAERLESEGIHTIGQLASKPEQWFTQRFGKRGPEIRLMSMGQDNRPVYTERESKSVSAETTLSEDLSDLEGLRVIVRQQSERVANHLEKSDLQGKTVTLKLRLSDFTTFTRQVTMSQPISGVDQIDEVAQTILEREVGPDRWFRLIGVGISHFEEQQVTPQLSFFGSEDGGY</sequence>
<dbReference type="EMBL" id="UINC01225346">
    <property type="protein sequence ID" value="SVE55370.1"/>
    <property type="molecule type" value="Genomic_DNA"/>
</dbReference>
<reference evidence="12" key="1">
    <citation type="submission" date="2018-05" db="EMBL/GenBank/DDBJ databases">
        <authorList>
            <person name="Lanie J.A."/>
            <person name="Ng W.-L."/>
            <person name="Kazmierczak K.M."/>
            <person name="Andrzejewski T.M."/>
            <person name="Davidsen T.M."/>
            <person name="Wayne K.J."/>
            <person name="Tettelin H."/>
            <person name="Glass J.I."/>
            <person name="Rusch D."/>
            <person name="Podicherti R."/>
            <person name="Tsui H.-C.T."/>
            <person name="Winkler M.E."/>
        </authorList>
    </citation>
    <scope>NUCLEOTIDE SEQUENCE</scope>
</reference>